<dbReference type="GeneID" id="79586664"/>
<accession>A0A977TNW6</accession>
<evidence type="ECO:0000313" key="2">
    <source>
        <dbReference type="Proteomes" id="UP001061831"/>
    </source>
</evidence>
<reference evidence="1" key="1">
    <citation type="submission" date="2022-09" db="EMBL/GenBank/DDBJ databases">
        <authorList>
            <person name="Li Y.Y."/>
            <person name="Han Q.Z."/>
            <person name="Li P.Z."/>
            <person name="Yang H.J."/>
        </authorList>
    </citation>
    <scope>NUCLEOTIDE SEQUENCE</scope>
</reference>
<evidence type="ECO:0000313" key="1">
    <source>
        <dbReference type="EMBL" id="UXX42073.1"/>
    </source>
</evidence>
<organism evidence="1 2">
    <name type="scientific">Pseudomonas phage phiH2</name>
    <dbReference type="NCBI Taxonomy" id="2981578"/>
    <lineage>
        <taxon>Viruses</taxon>
        <taxon>Duplodnaviria</taxon>
        <taxon>Heunggongvirae</taxon>
        <taxon>Uroviricota</taxon>
        <taxon>Caudoviricetes</taxon>
        <taxon>Mesyanzhinovviridae</taxon>
        <taxon>Bradleyvirinae</taxon>
        <taxon>Pamexvirus</taxon>
        <taxon>Pamexvirus phiH2</taxon>
    </lineage>
</organism>
<dbReference type="RefSeq" id="YP_010739278.1">
    <property type="nucleotide sequence ID" value="NC_073037.1"/>
</dbReference>
<dbReference type="EMBL" id="OP361299">
    <property type="protein sequence ID" value="UXX42073.1"/>
    <property type="molecule type" value="Genomic_DNA"/>
</dbReference>
<dbReference type="Proteomes" id="UP001061831">
    <property type="component" value="Segment"/>
</dbReference>
<sequence length="187" mass="20007">MASVTQKFVLVGPHAGKTMNVNGHEFVDGEYTFHGSAEQVAVLARIFKRYAALPAEHAELAELKASKSAGNRPAPTREELDAAIASLPGDNTDPDYVVNAMRAHFGDLFTAGDELMVREAVVVKPSGKPTLGEAIGALDPENDKHWTSNNLPALDVLEELTGKKVARADVETVAEGYTRAKARAAKQ</sequence>
<name>A0A977TNW6_9CAUD</name>
<keyword evidence="2" id="KW-1185">Reference proteome</keyword>
<dbReference type="KEGG" id="vg:79586664"/>
<protein>
    <submittedName>
        <fullName evidence="1">Uncharacterized protein</fullName>
    </submittedName>
</protein>
<proteinExistence type="predicted"/>